<gene>
    <name evidence="1" type="ORF">K466DRAFT_527150</name>
</gene>
<dbReference type="EMBL" id="ML211308">
    <property type="protein sequence ID" value="TFK84563.1"/>
    <property type="molecule type" value="Genomic_DNA"/>
</dbReference>
<evidence type="ECO:0000313" key="1">
    <source>
        <dbReference type="EMBL" id="TFK84563.1"/>
    </source>
</evidence>
<name>A0A5C3PF89_9APHY</name>
<dbReference type="AlphaFoldDB" id="A0A5C3PF89"/>
<dbReference type="Gene3D" id="3.30.710.10">
    <property type="entry name" value="Potassium Channel Kv1.1, Chain A"/>
    <property type="match status" value="1"/>
</dbReference>
<sequence>MASQSLIATSSPRAPFDDDDADIVFRSCDNVDFRLYKVIIAKASRVMHDMLTLPSDPSAADDDASPPVVPLTETARTLEHVFRLCCPVEHPTITTLEDVHAVLEAARKYEMPAVTANLRWVIKLILPKEPLRVYGIAYMLEMEDVAREAAKLLLEEPSLHLPTIAPPEFQVIPALAIHTVHVYRQKCVEAALRSVDDLDWVLNGDHERARLAITAGKAMISWCWISDPNYNNHAASCAAEGSIQLKWTYTSHTGGRMQTSYPTRRWFVSHVDAIKSALASRPLGQTVRTHLADGPNCEILSEALSCNRCRPAAYVDLTLFDTLLAGKVDAAVDKWTCRSPGEYLHQRESRNHASLLRQLKNDLLVYMNVICSVTLLRRS</sequence>
<reference evidence="1 2" key="1">
    <citation type="journal article" date="2019" name="Nat. Ecol. Evol.">
        <title>Megaphylogeny resolves global patterns of mushroom evolution.</title>
        <authorList>
            <person name="Varga T."/>
            <person name="Krizsan K."/>
            <person name="Foldi C."/>
            <person name="Dima B."/>
            <person name="Sanchez-Garcia M."/>
            <person name="Sanchez-Ramirez S."/>
            <person name="Szollosi G.J."/>
            <person name="Szarkandi J.G."/>
            <person name="Papp V."/>
            <person name="Albert L."/>
            <person name="Andreopoulos W."/>
            <person name="Angelini C."/>
            <person name="Antonin V."/>
            <person name="Barry K.W."/>
            <person name="Bougher N.L."/>
            <person name="Buchanan P."/>
            <person name="Buyck B."/>
            <person name="Bense V."/>
            <person name="Catcheside P."/>
            <person name="Chovatia M."/>
            <person name="Cooper J."/>
            <person name="Damon W."/>
            <person name="Desjardin D."/>
            <person name="Finy P."/>
            <person name="Geml J."/>
            <person name="Haridas S."/>
            <person name="Hughes K."/>
            <person name="Justo A."/>
            <person name="Karasinski D."/>
            <person name="Kautmanova I."/>
            <person name="Kiss B."/>
            <person name="Kocsube S."/>
            <person name="Kotiranta H."/>
            <person name="LaButti K.M."/>
            <person name="Lechner B.E."/>
            <person name="Liimatainen K."/>
            <person name="Lipzen A."/>
            <person name="Lukacs Z."/>
            <person name="Mihaltcheva S."/>
            <person name="Morgado L.N."/>
            <person name="Niskanen T."/>
            <person name="Noordeloos M.E."/>
            <person name="Ohm R.A."/>
            <person name="Ortiz-Santana B."/>
            <person name="Ovrebo C."/>
            <person name="Racz N."/>
            <person name="Riley R."/>
            <person name="Savchenko A."/>
            <person name="Shiryaev A."/>
            <person name="Soop K."/>
            <person name="Spirin V."/>
            <person name="Szebenyi C."/>
            <person name="Tomsovsky M."/>
            <person name="Tulloss R.E."/>
            <person name="Uehling J."/>
            <person name="Grigoriev I.V."/>
            <person name="Vagvolgyi C."/>
            <person name="Papp T."/>
            <person name="Martin F.M."/>
            <person name="Miettinen O."/>
            <person name="Hibbett D.S."/>
            <person name="Nagy L.G."/>
        </authorList>
    </citation>
    <scope>NUCLEOTIDE SEQUENCE [LARGE SCALE GENOMIC DNA]</scope>
    <source>
        <strain evidence="1 2">HHB13444</strain>
    </source>
</reference>
<protein>
    <recommendedName>
        <fullName evidence="3">BTB domain-containing protein</fullName>
    </recommendedName>
</protein>
<accession>A0A5C3PF89</accession>
<evidence type="ECO:0008006" key="3">
    <source>
        <dbReference type="Google" id="ProtNLM"/>
    </source>
</evidence>
<evidence type="ECO:0000313" key="2">
    <source>
        <dbReference type="Proteomes" id="UP000308197"/>
    </source>
</evidence>
<dbReference type="InterPro" id="IPR011333">
    <property type="entry name" value="SKP1/BTB/POZ_sf"/>
</dbReference>
<dbReference type="STRING" id="1314778.A0A5C3PF89"/>
<organism evidence="1 2">
    <name type="scientific">Polyporus arcularius HHB13444</name>
    <dbReference type="NCBI Taxonomy" id="1314778"/>
    <lineage>
        <taxon>Eukaryota</taxon>
        <taxon>Fungi</taxon>
        <taxon>Dikarya</taxon>
        <taxon>Basidiomycota</taxon>
        <taxon>Agaricomycotina</taxon>
        <taxon>Agaricomycetes</taxon>
        <taxon>Polyporales</taxon>
        <taxon>Polyporaceae</taxon>
        <taxon>Polyporus</taxon>
    </lineage>
</organism>
<dbReference type="Proteomes" id="UP000308197">
    <property type="component" value="Unassembled WGS sequence"/>
</dbReference>
<keyword evidence="2" id="KW-1185">Reference proteome</keyword>
<dbReference type="InParanoid" id="A0A5C3PF89"/>
<proteinExistence type="predicted"/>